<keyword evidence="4" id="KW-1003">Cell membrane</keyword>
<dbReference type="NCBIfam" id="TIGR00796">
    <property type="entry name" value="livcs"/>
    <property type="match status" value="1"/>
</dbReference>
<keyword evidence="5 9" id="KW-0812">Transmembrane</keyword>
<evidence type="ECO:0000313" key="11">
    <source>
        <dbReference type="Proteomes" id="UP000199225"/>
    </source>
</evidence>
<evidence type="ECO:0000256" key="9">
    <source>
        <dbReference type="RuleBase" id="RU362122"/>
    </source>
</evidence>
<feature type="transmembrane region" description="Helical" evidence="9">
    <location>
        <begin position="147"/>
        <end position="166"/>
    </location>
</feature>
<dbReference type="GO" id="GO:0015820">
    <property type="term" value="P:L-leucine transport"/>
    <property type="evidence" value="ECO:0007669"/>
    <property type="project" value="TreeGrafter"/>
</dbReference>
<evidence type="ECO:0000256" key="6">
    <source>
        <dbReference type="ARBA" id="ARBA00022970"/>
    </source>
</evidence>
<evidence type="ECO:0000256" key="4">
    <source>
        <dbReference type="ARBA" id="ARBA00022475"/>
    </source>
</evidence>
<feature type="transmembrane region" description="Helical" evidence="9">
    <location>
        <begin position="271"/>
        <end position="298"/>
    </location>
</feature>
<dbReference type="GO" id="GO:0015818">
    <property type="term" value="P:isoleucine transport"/>
    <property type="evidence" value="ECO:0007669"/>
    <property type="project" value="TreeGrafter"/>
</dbReference>
<feature type="transmembrane region" description="Helical" evidence="9">
    <location>
        <begin position="336"/>
        <end position="357"/>
    </location>
</feature>
<feature type="transmembrane region" description="Helical" evidence="9">
    <location>
        <begin position="37"/>
        <end position="61"/>
    </location>
</feature>
<feature type="transmembrane region" description="Helical" evidence="9">
    <location>
        <begin position="366"/>
        <end position="384"/>
    </location>
</feature>
<comment type="function">
    <text evidence="9">Component of the transport system for branched-chain amino acids.</text>
</comment>
<dbReference type="OrthoDB" id="9783920at2"/>
<reference evidence="11" key="1">
    <citation type="submission" date="2016-10" db="EMBL/GenBank/DDBJ databases">
        <authorList>
            <person name="Varghese N."/>
            <person name="Submissions S."/>
        </authorList>
    </citation>
    <scope>NUCLEOTIDE SEQUENCE [LARGE SCALE GENOMIC DNA]</scope>
    <source>
        <strain evidence="11">DSM 4771</strain>
    </source>
</reference>
<feature type="transmembrane region" description="Helical" evidence="9">
    <location>
        <begin position="404"/>
        <end position="427"/>
    </location>
</feature>
<name>A0A1G8SSB6_9BACI</name>
<feature type="transmembrane region" description="Helical" evidence="9">
    <location>
        <begin position="231"/>
        <end position="251"/>
    </location>
</feature>
<sequence length="440" mass="46283">MKNSNIIAVGFMLFAMFFGAGNLIYPAALGMEAGTNYLPSILGFILTGVGLPIVAVTAVSLSKGGAMELAGRVHPTFALGFISLIYLAIGPFFGIPRAANVSYEMGVAPWSGGVNQGALLIFSIVFFLIVFLVSWNPSKLVDVVGQWLTPILFLSILSLVIGSFFLPTSNIGAPGEKYSNAPFFSGFIEGYLTMDAIAGLAFGIIVITSLKDKGTTGQKEVTKQTIKAGSITALGLGLVYGAIGWIGVKMAPIGEYDSGSMLLSSAAETMFGSAGTMILGIVVTLACFTTCVGLTVACGQYFSKRVPGLTYLRVITGITILSFGVTNLGLNQIITYSVPVLTFLYPIAIVLVILAFLGKLFHHSPYVYRGAIAFTAIVSLYDGLQALNINIAPLTSLVEAMPFVSLGLAWVVPAITGGVLGGIIEYMKQTSSYELSKEKG</sequence>
<feature type="transmembrane region" description="Helical" evidence="9">
    <location>
        <begin position="73"/>
        <end position="94"/>
    </location>
</feature>
<keyword evidence="6 9" id="KW-0029">Amino-acid transport</keyword>
<dbReference type="RefSeq" id="WP_093193257.1">
    <property type="nucleotide sequence ID" value="NZ_FNEV01000004.1"/>
</dbReference>
<dbReference type="GO" id="GO:0005304">
    <property type="term" value="F:L-valine transmembrane transporter activity"/>
    <property type="evidence" value="ECO:0007669"/>
    <property type="project" value="TreeGrafter"/>
</dbReference>
<dbReference type="PANTHER" id="PTHR30588">
    <property type="entry name" value="BRANCHED-CHAIN AMINO ACID TRANSPORT SYSTEM 2 CARRIER PROTEIN"/>
    <property type="match status" value="1"/>
</dbReference>
<evidence type="ECO:0000256" key="1">
    <source>
        <dbReference type="ARBA" id="ARBA00004651"/>
    </source>
</evidence>
<evidence type="ECO:0000256" key="2">
    <source>
        <dbReference type="ARBA" id="ARBA00008540"/>
    </source>
</evidence>
<dbReference type="AlphaFoldDB" id="A0A1G8SSB6"/>
<feature type="transmembrane region" description="Helical" evidence="9">
    <location>
        <begin position="7"/>
        <end position="25"/>
    </location>
</feature>
<protein>
    <recommendedName>
        <fullName evidence="9">Branched-chain amino acid transport system carrier protein</fullName>
    </recommendedName>
</protein>
<dbReference type="InterPro" id="IPR004685">
    <property type="entry name" value="Brnchd-chn_aa_trnsp_Livcs"/>
</dbReference>
<accession>A0A1G8SSB6</accession>
<evidence type="ECO:0000256" key="7">
    <source>
        <dbReference type="ARBA" id="ARBA00022989"/>
    </source>
</evidence>
<dbReference type="Proteomes" id="UP000199225">
    <property type="component" value="Unassembled WGS sequence"/>
</dbReference>
<keyword evidence="8 9" id="KW-0472">Membrane</keyword>
<dbReference type="PANTHER" id="PTHR30588:SF7">
    <property type="entry name" value="BRANCHED-CHAIN AMINO ACID CARRIER PROTEIN SAOUHSC_01411-RELATED"/>
    <property type="match status" value="1"/>
</dbReference>
<keyword evidence="11" id="KW-1185">Reference proteome</keyword>
<dbReference type="EMBL" id="FNEV01000004">
    <property type="protein sequence ID" value="SDJ32148.1"/>
    <property type="molecule type" value="Genomic_DNA"/>
</dbReference>
<evidence type="ECO:0000256" key="5">
    <source>
        <dbReference type="ARBA" id="ARBA00022692"/>
    </source>
</evidence>
<comment type="subcellular location">
    <subcellularLocation>
        <location evidence="1 9">Cell membrane</location>
        <topology evidence="1 9">Multi-pass membrane protein</topology>
    </subcellularLocation>
</comment>
<dbReference type="GO" id="GO:0015188">
    <property type="term" value="F:L-isoleucine transmembrane transporter activity"/>
    <property type="evidence" value="ECO:0007669"/>
    <property type="project" value="TreeGrafter"/>
</dbReference>
<comment type="similarity">
    <text evidence="2 9">Belongs to the branched chain amino acid transporter family.</text>
</comment>
<dbReference type="GO" id="GO:0005886">
    <property type="term" value="C:plasma membrane"/>
    <property type="evidence" value="ECO:0007669"/>
    <property type="project" value="UniProtKB-SubCell"/>
</dbReference>
<evidence type="ECO:0000256" key="3">
    <source>
        <dbReference type="ARBA" id="ARBA00022448"/>
    </source>
</evidence>
<organism evidence="10 11">
    <name type="scientific">Salimicrobium halophilum</name>
    <dbReference type="NCBI Taxonomy" id="86666"/>
    <lineage>
        <taxon>Bacteria</taxon>
        <taxon>Bacillati</taxon>
        <taxon>Bacillota</taxon>
        <taxon>Bacilli</taxon>
        <taxon>Bacillales</taxon>
        <taxon>Bacillaceae</taxon>
        <taxon>Salimicrobium</taxon>
    </lineage>
</organism>
<proteinExistence type="inferred from homology"/>
<evidence type="ECO:0000256" key="8">
    <source>
        <dbReference type="ARBA" id="ARBA00023136"/>
    </source>
</evidence>
<feature type="transmembrane region" description="Helical" evidence="9">
    <location>
        <begin position="310"/>
        <end position="330"/>
    </location>
</feature>
<keyword evidence="7 9" id="KW-1133">Transmembrane helix</keyword>
<gene>
    <name evidence="10" type="ORF">SAMN04490247_1502</name>
</gene>
<dbReference type="Pfam" id="PF05525">
    <property type="entry name" value="Branch_AA_trans"/>
    <property type="match status" value="1"/>
</dbReference>
<keyword evidence="3 9" id="KW-0813">Transport</keyword>
<evidence type="ECO:0000313" key="10">
    <source>
        <dbReference type="EMBL" id="SDJ32148.1"/>
    </source>
</evidence>
<feature type="transmembrane region" description="Helical" evidence="9">
    <location>
        <begin position="186"/>
        <end position="210"/>
    </location>
</feature>
<dbReference type="GO" id="GO:0015190">
    <property type="term" value="F:L-leucine transmembrane transporter activity"/>
    <property type="evidence" value="ECO:0007669"/>
    <property type="project" value="TreeGrafter"/>
</dbReference>
<feature type="transmembrane region" description="Helical" evidence="9">
    <location>
        <begin position="114"/>
        <end position="135"/>
    </location>
</feature>